<accession>A0AAV2BWP5</accession>
<dbReference type="AlphaFoldDB" id="A0AAV2BWP5"/>
<keyword evidence="2" id="KW-1185">Reference proteome</keyword>
<feature type="non-terminal residue" evidence="1">
    <location>
        <position position="39"/>
    </location>
</feature>
<dbReference type="Proteomes" id="UP001497382">
    <property type="component" value="Unassembled WGS sequence"/>
</dbReference>
<reference evidence="1 2" key="1">
    <citation type="submission" date="2024-04" db="EMBL/GenBank/DDBJ databases">
        <authorList>
            <person name="Rising A."/>
            <person name="Reimegard J."/>
            <person name="Sonavane S."/>
            <person name="Akerstrom W."/>
            <person name="Nylinder S."/>
            <person name="Hedman E."/>
            <person name="Kallberg Y."/>
        </authorList>
    </citation>
    <scope>NUCLEOTIDE SEQUENCE [LARGE SCALE GENOMIC DNA]</scope>
</reference>
<evidence type="ECO:0000313" key="2">
    <source>
        <dbReference type="Proteomes" id="UP001497382"/>
    </source>
</evidence>
<protein>
    <submittedName>
        <fullName evidence="1">Uncharacterized protein</fullName>
    </submittedName>
</protein>
<evidence type="ECO:0000313" key="1">
    <source>
        <dbReference type="EMBL" id="CAL1299763.1"/>
    </source>
</evidence>
<gene>
    <name evidence="1" type="ORF">LARSCL_LOCUS21560</name>
</gene>
<name>A0AAV2BWP5_9ARAC</name>
<organism evidence="1 2">
    <name type="scientific">Larinioides sclopetarius</name>
    <dbReference type="NCBI Taxonomy" id="280406"/>
    <lineage>
        <taxon>Eukaryota</taxon>
        <taxon>Metazoa</taxon>
        <taxon>Ecdysozoa</taxon>
        <taxon>Arthropoda</taxon>
        <taxon>Chelicerata</taxon>
        <taxon>Arachnida</taxon>
        <taxon>Araneae</taxon>
        <taxon>Araneomorphae</taxon>
        <taxon>Entelegynae</taxon>
        <taxon>Araneoidea</taxon>
        <taxon>Araneidae</taxon>
        <taxon>Larinioides</taxon>
    </lineage>
</organism>
<comment type="caution">
    <text evidence="1">The sequence shown here is derived from an EMBL/GenBank/DDBJ whole genome shotgun (WGS) entry which is preliminary data.</text>
</comment>
<sequence>MDVPDSTSNCGKFSQWKLINHTLCRISKLGINAKLLISC</sequence>
<dbReference type="EMBL" id="CAXIEN010000517">
    <property type="protein sequence ID" value="CAL1299763.1"/>
    <property type="molecule type" value="Genomic_DNA"/>
</dbReference>
<proteinExistence type="predicted"/>